<name>K2RE26_METFP</name>
<dbReference type="GO" id="GO:0005524">
    <property type="term" value="F:ATP binding"/>
    <property type="evidence" value="ECO:0007669"/>
    <property type="project" value="InterPro"/>
</dbReference>
<dbReference type="Proteomes" id="UP000007360">
    <property type="component" value="Unassembled WGS sequence"/>
</dbReference>
<dbReference type="PANTHER" id="PTHR47396">
    <property type="entry name" value="TYPE I RESTRICTION ENZYME ECOKI R PROTEIN"/>
    <property type="match status" value="1"/>
</dbReference>
<dbReference type="GO" id="GO:0005829">
    <property type="term" value="C:cytosol"/>
    <property type="evidence" value="ECO:0007669"/>
    <property type="project" value="TreeGrafter"/>
</dbReference>
<keyword evidence="3" id="KW-1185">Reference proteome</keyword>
<dbReference type="Pfam" id="PF04851">
    <property type="entry name" value="ResIII"/>
    <property type="match status" value="1"/>
</dbReference>
<dbReference type="RefSeq" id="WP_004029991.1">
    <property type="nucleotide sequence ID" value="NZ_AMPO01000002.1"/>
</dbReference>
<dbReference type="InterPro" id="IPR001650">
    <property type="entry name" value="Helicase_C-like"/>
</dbReference>
<evidence type="ECO:0000313" key="2">
    <source>
        <dbReference type="EMBL" id="EKF86599.1"/>
    </source>
</evidence>
<dbReference type="InterPro" id="IPR027417">
    <property type="entry name" value="P-loop_NTPase"/>
</dbReference>
<dbReference type="GO" id="GO:0016787">
    <property type="term" value="F:hydrolase activity"/>
    <property type="evidence" value="ECO:0007669"/>
    <property type="project" value="InterPro"/>
</dbReference>
<evidence type="ECO:0000313" key="3">
    <source>
        <dbReference type="Proteomes" id="UP000007360"/>
    </source>
</evidence>
<dbReference type="GO" id="GO:0003677">
    <property type="term" value="F:DNA binding"/>
    <property type="evidence" value="ECO:0007669"/>
    <property type="project" value="InterPro"/>
</dbReference>
<proteinExistence type="predicted"/>
<dbReference type="InterPro" id="IPR050742">
    <property type="entry name" value="Helicase_Restrict-Modif_Enz"/>
</dbReference>
<comment type="caution">
    <text evidence="2">The sequence shown here is derived from an EMBL/GenBank/DDBJ whole genome shotgun (WGS) entry which is preliminary data.</text>
</comment>
<evidence type="ECO:0000259" key="1">
    <source>
        <dbReference type="PROSITE" id="PS51194"/>
    </source>
</evidence>
<reference evidence="2 3" key="1">
    <citation type="journal article" date="2012" name="J. Bacteriol.">
        <title>Draft genome sequence of Methanobacterium formicicum DSM 3637, an archaebacterium isolated from the methane producer amoeba Pelomyxa palustris.</title>
        <authorList>
            <person name="Gutierrez G."/>
        </authorList>
    </citation>
    <scope>NUCLEOTIDE SEQUENCE [LARGE SCALE GENOMIC DNA]</scope>
    <source>
        <strain evidence="3">DSM 3637 / PP1</strain>
    </source>
</reference>
<dbReference type="PROSITE" id="PS51194">
    <property type="entry name" value="HELICASE_CTER"/>
    <property type="match status" value="1"/>
</dbReference>
<dbReference type="AlphaFoldDB" id="K2RE26"/>
<gene>
    <name evidence="2" type="ORF">A994_03923</name>
</gene>
<dbReference type="PANTHER" id="PTHR47396:SF1">
    <property type="entry name" value="ATP-DEPENDENT HELICASE IRC3-RELATED"/>
    <property type="match status" value="1"/>
</dbReference>
<dbReference type="PATRIC" id="fig|1204725.3.peg.789"/>
<dbReference type="InterPro" id="IPR006935">
    <property type="entry name" value="Helicase/UvrB_N"/>
</dbReference>
<feature type="domain" description="Helicase C-terminal" evidence="1">
    <location>
        <begin position="421"/>
        <end position="606"/>
    </location>
</feature>
<protein>
    <submittedName>
        <fullName evidence="2">Type III restriction protein res subunit</fullName>
    </submittedName>
</protein>
<dbReference type="EMBL" id="AMPO01000002">
    <property type="protein sequence ID" value="EKF86599.1"/>
    <property type="molecule type" value="Genomic_DNA"/>
</dbReference>
<organism evidence="2 3">
    <name type="scientific">Methanobacterium formicicum (strain DSM 3637 / PP1)</name>
    <dbReference type="NCBI Taxonomy" id="1204725"/>
    <lineage>
        <taxon>Archaea</taxon>
        <taxon>Methanobacteriati</taxon>
        <taxon>Methanobacteriota</taxon>
        <taxon>Methanomada group</taxon>
        <taxon>Methanobacteria</taxon>
        <taxon>Methanobacteriales</taxon>
        <taxon>Methanobacteriaceae</taxon>
        <taxon>Methanobacterium</taxon>
    </lineage>
</organism>
<dbReference type="SUPFAM" id="SSF52540">
    <property type="entry name" value="P-loop containing nucleoside triphosphate hydrolases"/>
    <property type="match status" value="1"/>
</dbReference>
<sequence>MSRMTHQGTKDIPLLFAKELTKNVKKAWKDGSFIESVNPITKDLLRFWFGDAFCDIRNFNFHEGQKQAILNTIYLHEVMGVSSVMDMYQSVSPELLGEMDILDLEKEKYKHPKYAIKMATGTGKTWVLHALLLWQFLNAKTENEFSGRYSKNFLLVAPGLIVYERLLDAFLGKEQMDGTRNFDESDFKIFEKLFIPPAYKDIIFGFIQSNVVRKEEIGTKVTGEGLIAITNWHLLAGEEEKSLNRSPIEDPSEVIKDVLPITPGLTAGNALDSLDNHYLKGKEIEYLANLQDLVVFNDEAHHIHEVKRGGEIFEVQWQRSLLRISEPKKEKFIQIDFSATPYSVTGSGQKRTKHFFPYIVVDFDLKTSIRHGLIKTIALDRRKEVATMELDFKATREGNDVVGLSDGQKIMLRAGLQKLNILEKEFIALTADENGVSSKHPKMMVICEDTKVAPFVTDFLTKSEGLSEDDVMEIHSDRKGNIPQKEWNETKQRLFNIDKHQSPRVIVSVLMLREGFDVNNICVIVPLRSTTSFILLEQTIGRGLRLMWREPIFEEVKTENRIRLLDKKEEPLNYLDILSIVEHPAFIEFYEKLIDEGAVGTAEKPPTGRVNILGDIINVGLREGYEKYDLYWPLIIRESEENLAPTELSFDNMEPFPIALEDLENLIPKEGDVFYSEEVTVRTRFGEYSVTAEIFTATSYNEFLSKLVRGVTSMLIPVGKKKKKSFPRLQVNTAEIAKLTDEYIRHKLFEQEFNPMIDNNWRILFLSESQILSHIIKNVSKAIYEMQNNVDVTEAEVIKKPFSDVAEIKMRENFCLDISKAIYEKLAYPSNKGGFEKAFIEFVDKDSEVYSFLKINEIYHDFAHITYIREDGLLSHYYPDFLVRTSNKVYLVETKAQKDVNNPNVQQKRRATIDWIDKINQLKPEDRLYSQWNYVLLGENTFYELSEKGADTVDILEYEKKTRGQIEGTLEDYFI</sequence>
<dbReference type="Gene3D" id="3.40.50.300">
    <property type="entry name" value="P-loop containing nucleotide triphosphate hydrolases"/>
    <property type="match status" value="2"/>
</dbReference>
<accession>K2RE26</accession>
<dbReference type="REBASE" id="57316">
    <property type="entry name" value="Mfo3637ORF3918P"/>
</dbReference>